<protein>
    <submittedName>
        <fullName evidence="2">Uncharacterized protein</fullName>
    </submittedName>
</protein>
<proteinExistence type="predicted"/>
<keyword evidence="3" id="KW-1185">Reference proteome</keyword>
<accession>A0A6H5H9W3</accession>
<evidence type="ECO:0000256" key="1">
    <source>
        <dbReference type="SAM" id="MobiDB-lite"/>
    </source>
</evidence>
<evidence type="ECO:0000313" key="2">
    <source>
        <dbReference type="EMBL" id="CAB0012505.1"/>
    </source>
</evidence>
<dbReference type="Proteomes" id="UP000479000">
    <property type="component" value="Unassembled WGS sequence"/>
</dbReference>
<feature type="compositionally biased region" description="Basic and acidic residues" evidence="1">
    <location>
        <begin position="33"/>
        <end position="45"/>
    </location>
</feature>
<dbReference type="AlphaFoldDB" id="A0A6H5H9W3"/>
<feature type="region of interest" description="Disordered" evidence="1">
    <location>
        <begin position="27"/>
        <end position="51"/>
    </location>
</feature>
<organism evidence="2 3">
    <name type="scientific">Nesidiocoris tenuis</name>
    <dbReference type="NCBI Taxonomy" id="355587"/>
    <lineage>
        <taxon>Eukaryota</taxon>
        <taxon>Metazoa</taxon>
        <taxon>Ecdysozoa</taxon>
        <taxon>Arthropoda</taxon>
        <taxon>Hexapoda</taxon>
        <taxon>Insecta</taxon>
        <taxon>Pterygota</taxon>
        <taxon>Neoptera</taxon>
        <taxon>Paraneoptera</taxon>
        <taxon>Hemiptera</taxon>
        <taxon>Heteroptera</taxon>
        <taxon>Panheteroptera</taxon>
        <taxon>Cimicomorpha</taxon>
        <taxon>Miridae</taxon>
        <taxon>Dicyphina</taxon>
        <taxon>Nesidiocoris</taxon>
    </lineage>
</organism>
<dbReference type="EMBL" id="CADCXU010025503">
    <property type="protein sequence ID" value="CAB0012505.1"/>
    <property type="molecule type" value="Genomic_DNA"/>
</dbReference>
<evidence type="ECO:0000313" key="3">
    <source>
        <dbReference type="Proteomes" id="UP000479000"/>
    </source>
</evidence>
<name>A0A6H5H9W3_9HEMI</name>
<gene>
    <name evidence="2" type="ORF">NTEN_LOCUS17235</name>
</gene>
<sequence>MIPDDVSLTCFQTDVRETNGRVLEGQTLINENSPKDAGHNFESSHRSKVKI</sequence>
<feature type="non-terminal residue" evidence="2">
    <location>
        <position position="51"/>
    </location>
</feature>
<reference evidence="2 3" key="1">
    <citation type="submission" date="2020-02" db="EMBL/GenBank/DDBJ databases">
        <authorList>
            <person name="Ferguson B K."/>
        </authorList>
    </citation>
    <scope>NUCLEOTIDE SEQUENCE [LARGE SCALE GENOMIC DNA]</scope>
</reference>